<keyword evidence="2" id="KW-1185">Reference proteome</keyword>
<sequence>MVSAKSRCLCCSSAVLAVFVVIISLTTTSYLSKKMAKPKMNVWVHMRLFRIWIRPWEKKNYQALQIVPAGSFPVQNARKTQFVIAMRITDTATISGLLQDVSFVFDVLLHPEVFIPLDGILLLNDSGAFRGPEDPIVAAFWTVLTSLLSSLHIALIPANSAAYSFTAIAFPNVDPKLPPFYARNLIMLNLVRTAAYKQFHWSGPKDSKSRLVTWIVGSNTTHQVLNSAVLVNTIHNIKDARMAASVADLNSLSPEVYFSLFFDADIVIGLAGTALDGALFMPPGRTVVEVIPFELRGEARERMLRRLGLKYFRVFSRRLRLTACNPAVHDCTGGDGVTIAGGVMESVMKDVLGSMRRSQSV</sequence>
<reference evidence="1 2" key="1">
    <citation type="submission" date="2016-05" db="EMBL/GenBank/DDBJ databases">
        <title>Nuclear genome of Blastocystis sp. subtype 1 NandII.</title>
        <authorList>
            <person name="Gentekaki E."/>
            <person name="Curtis B."/>
            <person name="Stairs C."/>
            <person name="Eme L."/>
            <person name="Herman E."/>
            <person name="Klimes V."/>
            <person name="Arias M.C."/>
            <person name="Elias M."/>
            <person name="Hilliou F."/>
            <person name="Klute M."/>
            <person name="Malik S.-B."/>
            <person name="Pightling A."/>
            <person name="Rachubinski R."/>
            <person name="Salas D."/>
            <person name="Schlacht A."/>
            <person name="Suga H."/>
            <person name="Archibald J."/>
            <person name="Ball S.G."/>
            <person name="Clark G."/>
            <person name="Dacks J."/>
            <person name="Van Der Giezen M."/>
            <person name="Tsaousis A."/>
            <person name="Roger A."/>
        </authorList>
    </citation>
    <scope>NUCLEOTIDE SEQUENCE [LARGE SCALE GENOMIC DNA]</scope>
    <source>
        <strain evidence="2">ATCC 50177 / NandII</strain>
    </source>
</reference>
<protein>
    <submittedName>
        <fullName evidence="1">Uncharacterized protein</fullName>
    </submittedName>
</protein>
<organism evidence="1 2">
    <name type="scientific">Blastocystis sp. subtype 1 (strain ATCC 50177 / NandII)</name>
    <dbReference type="NCBI Taxonomy" id="478820"/>
    <lineage>
        <taxon>Eukaryota</taxon>
        <taxon>Sar</taxon>
        <taxon>Stramenopiles</taxon>
        <taxon>Bigyra</taxon>
        <taxon>Opalozoa</taxon>
        <taxon>Opalinata</taxon>
        <taxon>Blastocystidae</taxon>
        <taxon>Blastocystis</taxon>
    </lineage>
</organism>
<accession>A0A196SE98</accession>
<dbReference type="EMBL" id="LXWW01000228">
    <property type="protein sequence ID" value="OAO14641.1"/>
    <property type="molecule type" value="Genomic_DNA"/>
</dbReference>
<dbReference type="AlphaFoldDB" id="A0A196SE98"/>
<gene>
    <name evidence="1" type="ORF">AV274_3685</name>
</gene>
<name>A0A196SE98_BLAHN</name>
<dbReference type="Proteomes" id="UP000078348">
    <property type="component" value="Unassembled WGS sequence"/>
</dbReference>
<evidence type="ECO:0000313" key="2">
    <source>
        <dbReference type="Proteomes" id="UP000078348"/>
    </source>
</evidence>
<evidence type="ECO:0000313" key="1">
    <source>
        <dbReference type="EMBL" id="OAO14641.1"/>
    </source>
</evidence>
<proteinExistence type="predicted"/>
<comment type="caution">
    <text evidence="1">The sequence shown here is derived from an EMBL/GenBank/DDBJ whole genome shotgun (WGS) entry which is preliminary data.</text>
</comment>